<proteinExistence type="predicted"/>
<protein>
    <submittedName>
        <fullName evidence="1">Uncharacterized protein</fullName>
    </submittedName>
</protein>
<organism evidence="1 2">
    <name type="scientific">Lutibaculum baratangense AMV1</name>
    <dbReference type="NCBI Taxonomy" id="631454"/>
    <lineage>
        <taxon>Bacteria</taxon>
        <taxon>Pseudomonadati</taxon>
        <taxon>Pseudomonadota</taxon>
        <taxon>Alphaproteobacteria</taxon>
        <taxon>Hyphomicrobiales</taxon>
        <taxon>Tepidamorphaceae</taxon>
        <taxon>Lutibaculum</taxon>
    </lineage>
</organism>
<accession>V4RAJ8</accession>
<gene>
    <name evidence="1" type="ORF">N177_4129</name>
</gene>
<dbReference type="AlphaFoldDB" id="V4RAJ8"/>
<comment type="caution">
    <text evidence="1">The sequence shown here is derived from an EMBL/GenBank/DDBJ whole genome shotgun (WGS) entry which is preliminary data.</text>
</comment>
<name>V4RAJ8_9HYPH</name>
<dbReference type="EMBL" id="AWXZ01000044">
    <property type="protein sequence ID" value="ESR22399.1"/>
    <property type="molecule type" value="Genomic_DNA"/>
</dbReference>
<dbReference type="Proteomes" id="UP000017819">
    <property type="component" value="Unassembled WGS sequence"/>
</dbReference>
<reference evidence="1 2" key="1">
    <citation type="journal article" date="2014" name="Genome Announc.">
        <title>Draft Genome Sequence of Lutibaculum baratangense Strain AMV1T, Isolated from a Mud Volcano in Andamans, India.</title>
        <authorList>
            <person name="Singh A."/>
            <person name="Sreenivas A."/>
            <person name="Sathyanarayana Reddy G."/>
            <person name="Pinnaka A.K."/>
            <person name="Shivaji S."/>
        </authorList>
    </citation>
    <scope>NUCLEOTIDE SEQUENCE [LARGE SCALE GENOMIC DNA]</scope>
    <source>
        <strain evidence="1 2">AMV1</strain>
    </source>
</reference>
<sequence>MLALLLLHLAAALLGTVALTVILPPELLIALLLEHAPMLLVALTLLVLRLLALLLNLAALLLSLLTQLLAHAAELVPRTLALALIGSSLRENEGARFLRRRRRRKAGRQERGHGGAERQDYLQSLHCLLRLLPVLPGA</sequence>
<evidence type="ECO:0000313" key="2">
    <source>
        <dbReference type="Proteomes" id="UP000017819"/>
    </source>
</evidence>
<evidence type="ECO:0000313" key="1">
    <source>
        <dbReference type="EMBL" id="ESR22399.1"/>
    </source>
</evidence>
<keyword evidence="2" id="KW-1185">Reference proteome</keyword>